<keyword evidence="3" id="KW-1185">Reference proteome</keyword>
<keyword evidence="1" id="KW-0472">Membrane</keyword>
<dbReference type="Proteomes" id="UP001431010">
    <property type="component" value="Chromosome"/>
</dbReference>
<dbReference type="EMBL" id="CP088156">
    <property type="protein sequence ID" value="UFZ08015.1"/>
    <property type="molecule type" value="Genomic_DNA"/>
</dbReference>
<evidence type="ECO:0000313" key="3">
    <source>
        <dbReference type="Proteomes" id="UP001431010"/>
    </source>
</evidence>
<evidence type="ECO:0008006" key="4">
    <source>
        <dbReference type="Google" id="ProtNLM"/>
    </source>
</evidence>
<keyword evidence="1" id="KW-1133">Transmembrane helix</keyword>
<feature type="transmembrane region" description="Helical" evidence="1">
    <location>
        <begin position="12"/>
        <end position="30"/>
    </location>
</feature>
<feature type="transmembrane region" description="Helical" evidence="1">
    <location>
        <begin position="36"/>
        <end position="59"/>
    </location>
</feature>
<feature type="transmembrane region" description="Helical" evidence="1">
    <location>
        <begin position="212"/>
        <end position="233"/>
    </location>
</feature>
<proteinExistence type="predicted"/>
<evidence type="ECO:0000313" key="2">
    <source>
        <dbReference type="EMBL" id="UFZ08015.1"/>
    </source>
</evidence>
<protein>
    <recommendedName>
        <fullName evidence="4">MotA/TolQ/ExbB proton channel domain-containing protein</fullName>
    </recommendedName>
</protein>
<sequence length="512" mass="54726">MEKQIAQIRNKMIGLIAIIALGSAWQWDFIAEGVMAHVYTTGSILSAFGFSIVMSFIFVSKLKNEVIAFNALREMWDDIRKGPVEQAADPLWRHYRCSRPGRLFRRPRLLGHAYDLVTEELARTKKIRISVETMNTLVHKISQTIDDEKSLLGYMSGLLVFMGLIGTFIGLLHMVGSMGGIIGTLASSTGGGGAGADAFQQLLGALQEPLKGMASGFAASLFGLFSSLIVGLLNRMAGQAGGVLKHGFESWLAGVVQIGDQEREEAMGRKGATKPLDGAVAQATTNMMVDYAKVSSGFDDAVRMLHGLQTRQDDHARLMQAMMQALSKVSAGLDALTEGVTRGVADELSVTRDMLSELAGAHRELAKRHAASSAQLASAIEQNGRTSEATSARLRDDIGGRIEKEVREAIGPVGLSVAEQMAALEQAVAQFAQNGLAGHRGVDAMDDEPPAPHIDAGMEISDDLGRLDLDEGAPNAYSDIRREVASALAASAHGVPFDGGRRTTRAGMVVSH</sequence>
<accession>A0ABY3RKK9</accession>
<dbReference type="RefSeq" id="WP_231327464.1">
    <property type="nucleotide sequence ID" value="NZ_CP088156.1"/>
</dbReference>
<name>A0ABY3RKK9_9BRAD</name>
<gene>
    <name evidence="2" type="ORF">LQG66_17695</name>
</gene>
<organism evidence="2 3">
    <name type="scientific">Bradyrhizobium ontarionense</name>
    <dbReference type="NCBI Taxonomy" id="2898149"/>
    <lineage>
        <taxon>Bacteria</taxon>
        <taxon>Pseudomonadati</taxon>
        <taxon>Pseudomonadota</taxon>
        <taxon>Alphaproteobacteria</taxon>
        <taxon>Hyphomicrobiales</taxon>
        <taxon>Nitrobacteraceae</taxon>
        <taxon>Bradyrhizobium</taxon>
    </lineage>
</organism>
<keyword evidence="1" id="KW-0812">Transmembrane</keyword>
<feature type="transmembrane region" description="Helical" evidence="1">
    <location>
        <begin position="151"/>
        <end position="175"/>
    </location>
</feature>
<reference evidence="2" key="1">
    <citation type="journal article" date="2024" name="Antonie Van Leeuwenhoek">
        <title>Bradyrhizobium ontarionense sp. nov., a novel bacterial symbiont isolated from Aeschynomene indica (Indian jointvetch), harbours photosynthesis, nitrogen fixation and nitrous oxide (N2O) reductase genes.</title>
        <authorList>
            <person name="Bromfield E.S.P."/>
            <person name="Cloutier S."/>
        </authorList>
    </citation>
    <scope>NUCLEOTIDE SEQUENCE</scope>
    <source>
        <strain evidence="2">A19</strain>
    </source>
</reference>
<evidence type="ECO:0000256" key="1">
    <source>
        <dbReference type="SAM" id="Phobius"/>
    </source>
</evidence>